<comment type="caution">
    <text evidence="1">The sequence shown here is derived from an EMBL/GenBank/DDBJ whole genome shotgun (WGS) entry which is preliminary data.</text>
</comment>
<name>A0A9K3GJA6_9EUKA</name>
<protein>
    <submittedName>
        <fullName evidence="1">Uncharacterized protein</fullName>
    </submittedName>
</protein>
<keyword evidence="2" id="KW-1185">Reference proteome</keyword>
<reference evidence="1 2" key="1">
    <citation type="journal article" date="2018" name="PLoS ONE">
        <title>The draft genome of Kipferlia bialata reveals reductive genome evolution in fornicate parasites.</title>
        <authorList>
            <person name="Tanifuji G."/>
            <person name="Takabayashi S."/>
            <person name="Kume K."/>
            <person name="Takagi M."/>
            <person name="Nakayama T."/>
            <person name="Kamikawa R."/>
            <person name="Inagaki Y."/>
            <person name="Hashimoto T."/>
        </authorList>
    </citation>
    <scope>NUCLEOTIDE SEQUENCE [LARGE SCALE GENOMIC DNA]</scope>
    <source>
        <strain evidence="1">NY0173</strain>
    </source>
</reference>
<dbReference type="Proteomes" id="UP000265618">
    <property type="component" value="Unassembled WGS sequence"/>
</dbReference>
<organism evidence="1 2">
    <name type="scientific">Kipferlia bialata</name>
    <dbReference type="NCBI Taxonomy" id="797122"/>
    <lineage>
        <taxon>Eukaryota</taxon>
        <taxon>Metamonada</taxon>
        <taxon>Carpediemonas-like organisms</taxon>
        <taxon>Kipferlia</taxon>
    </lineage>
</organism>
<dbReference type="AlphaFoldDB" id="A0A9K3GJA6"/>
<accession>A0A9K3GJA6</accession>
<gene>
    <name evidence="1" type="ORF">KIPB_006496</name>
</gene>
<dbReference type="EMBL" id="BDIP01001672">
    <property type="protein sequence ID" value="GIQ84912.1"/>
    <property type="molecule type" value="Genomic_DNA"/>
</dbReference>
<evidence type="ECO:0000313" key="2">
    <source>
        <dbReference type="Proteomes" id="UP000265618"/>
    </source>
</evidence>
<proteinExistence type="predicted"/>
<evidence type="ECO:0000313" key="1">
    <source>
        <dbReference type="EMBL" id="GIQ84912.1"/>
    </source>
</evidence>
<sequence>MSESQSTMAERVTIKDLEWNWDACVALSRIHTPFMDQHKREEFCLNPQCSLGDGTLLNNDGSRLRD</sequence>